<keyword evidence="6 9" id="KW-0472">Membrane</keyword>
<dbReference type="GO" id="GO:0015276">
    <property type="term" value="F:ligand-gated monoatomic ion channel activity"/>
    <property type="evidence" value="ECO:0007669"/>
    <property type="project" value="InterPro"/>
</dbReference>
<proteinExistence type="inferred from homology"/>
<evidence type="ECO:0000259" key="10">
    <source>
        <dbReference type="Pfam" id="PF00060"/>
    </source>
</evidence>
<comment type="caution">
    <text evidence="11">The sequence shown here is derived from an EMBL/GenBank/DDBJ whole genome shotgun (WGS) entry which is preliminary data.</text>
</comment>
<dbReference type="GO" id="GO:0005886">
    <property type="term" value="C:plasma membrane"/>
    <property type="evidence" value="ECO:0007669"/>
    <property type="project" value="UniProtKB-SubCell"/>
</dbReference>
<evidence type="ECO:0000256" key="6">
    <source>
        <dbReference type="ARBA" id="ARBA00023136"/>
    </source>
</evidence>
<evidence type="ECO:0000256" key="1">
    <source>
        <dbReference type="ARBA" id="ARBA00004651"/>
    </source>
</evidence>
<dbReference type="GO" id="GO:0050906">
    <property type="term" value="P:detection of stimulus involved in sensory perception"/>
    <property type="evidence" value="ECO:0007669"/>
    <property type="project" value="UniProtKB-ARBA"/>
</dbReference>
<dbReference type="SUPFAM" id="SSF53850">
    <property type="entry name" value="Periplasmic binding protein-like II"/>
    <property type="match status" value="1"/>
</dbReference>
<protein>
    <recommendedName>
        <fullName evidence="10">Ionotropic glutamate receptor C-terminal domain-containing protein</fullName>
    </recommendedName>
</protein>
<evidence type="ECO:0000256" key="2">
    <source>
        <dbReference type="ARBA" id="ARBA00008685"/>
    </source>
</evidence>
<sequence>MILNYTFLYFPSCNSVLEVPALQNMITSALYTWGMHLSKSQLQVPRGTATQIFVVFLAIYSFILITAYGCNLTAYLTVTRPHTGMETFRELNASQHEVLGMGYFFKISLVSSGNTYLKDLSARYHGLSNFQDSYQPLLSGKGVFIESRKYLEYLIGTKFTEKGEPNMRIMKECYAPYSIAVALQKHSPLKRNFDKVIARIFESGLVRRWFLDTLRINKMVTGMVIIPSDLIEIV</sequence>
<evidence type="ECO:0000256" key="7">
    <source>
        <dbReference type="ARBA" id="ARBA00023170"/>
    </source>
</evidence>
<dbReference type="InterPro" id="IPR001320">
    <property type="entry name" value="Iontro_rcpt_C"/>
</dbReference>
<feature type="transmembrane region" description="Helical" evidence="9">
    <location>
        <begin position="52"/>
        <end position="78"/>
    </location>
</feature>
<comment type="subcellular location">
    <subcellularLocation>
        <location evidence="1">Cell membrane</location>
        <topology evidence="1">Multi-pass membrane protein</topology>
    </subcellularLocation>
</comment>
<evidence type="ECO:0000256" key="5">
    <source>
        <dbReference type="ARBA" id="ARBA00022989"/>
    </source>
</evidence>
<comment type="similarity">
    <text evidence="2">Belongs to the glutamate-gated ion channel (TC 1.A.10.1) family.</text>
</comment>
<organism evidence="11 12">
    <name type="scientific">Halocaridina rubra</name>
    <name type="common">Hawaiian red shrimp</name>
    <dbReference type="NCBI Taxonomy" id="373956"/>
    <lineage>
        <taxon>Eukaryota</taxon>
        <taxon>Metazoa</taxon>
        <taxon>Ecdysozoa</taxon>
        <taxon>Arthropoda</taxon>
        <taxon>Crustacea</taxon>
        <taxon>Multicrustacea</taxon>
        <taxon>Malacostraca</taxon>
        <taxon>Eumalacostraca</taxon>
        <taxon>Eucarida</taxon>
        <taxon>Decapoda</taxon>
        <taxon>Pleocyemata</taxon>
        <taxon>Caridea</taxon>
        <taxon>Atyoidea</taxon>
        <taxon>Atyidae</taxon>
        <taxon>Halocaridina</taxon>
    </lineage>
</organism>
<keyword evidence="4 9" id="KW-0812">Transmembrane</keyword>
<keyword evidence="3" id="KW-1003">Cell membrane</keyword>
<dbReference type="Gene3D" id="1.10.287.70">
    <property type="match status" value="1"/>
</dbReference>
<dbReference type="PANTHER" id="PTHR42643:SF38">
    <property type="entry name" value="IONOTROPIC RECEPTOR 100A"/>
    <property type="match status" value="1"/>
</dbReference>
<name>A0AAN9AEX8_HALRR</name>
<feature type="domain" description="Ionotropic glutamate receptor C-terminal" evidence="10">
    <location>
        <begin position="23"/>
        <end position="135"/>
    </location>
</feature>
<evidence type="ECO:0000256" key="9">
    <source>
        <dbReference type="SAM" id="Phobius"/>
    </source>
</evidence>
<dbReference type="PANTHER" id="PTHR42643">
    <property type="entry name" value="IONOTROPIC RECEPTOR 20A-RELATED"/>
    <property type="match status" value="1"/>
</dbReference>
<keyword evidence="8" id="KW-0325">Glycoprotein</keyword>
<dbReference type="AlphaFoldDB" id="A0AAN9AEX8"/>
<keyword evidence="7" id="KW-0675">Receptor</keyword>
<dbReference type="EMBL" id="JAXCGZ010002245">
    <property type="protein sequence ID" value="KAK7084145.1"/>
    <property type="molecule type" value="Genomic_DNA"/>
</dbReference>
<evidence type="ECO:0000313" key="12">
    <source>
        <dbReference type="Proteomes" id="UP001381693"/>
    </source>
</evidence>
<evidence type="ECO:0000256" key="3">
    <source>
        <dbReference type="ARBA" id="ARBA00022475"/>
    </source>
</evidence>
<accession>A0AAN9AEX8</accession>
<keyword evidence="5 9" id="KW-1133">Transmembrane helix</keyword>
<evidence type="ECO:0000256" key="4">
    <source>
        <dbReference type="ARBA" id="ARBA00022692"/>
    </source>
</evidence>
<gene>
    <name evidence="11" type="ORF">SK128_027036</name>
</gene>
<evidence type="ECO:0000313" key="11">
    <source>
        <dbReference type="EMBL" id="KAK7084145.1"/>
    </source>
</evidence>
<evidence type="ECO:0000256" key="8">
    <source>
        <dbReference type="ARBA" id="ARBA00023180"/>
    </source>
</evidence>
<dbReference type="Proteomes" id="UP001381693">
    <property type="component" value="Unassembled WGS sequence"/>
</dbReference>
<dbReference type="Pfam" id="PF00060">
    <property type="entry name" value="Lig_chan"/>
    <property type="match status" value="1"/>
</dbReference>
<keyword evidence="12" id="KW-1185">Reference proteome</keyword>
<reference evidence="11 12" key="1">
    <citation type="submission" date="2023-11" db="EMBL/GenBank/DDBJ databases">
        <title>Halocaridina rubra genome assembly.</title>
        <authorList>
            <person name="Smith C."/>
        </authorList>
    </citation>
    <scope>NUCLEOTIDE SEQUENCE [LARGE SCALE GENOMIC DNA]</scope>
    <source>
        <strain evidence="11">EP-1</strain>
        <tissue evidence="11">Whole</tissue>
    </source>
</reference>
<dbReference type="InterPro" id="IPR052192">
    <property type="entry name" value="Insect_Ionotropic_Sensory_Rcpt"/>
</dbReference>